<accession>A0A6M6BCK7</accession>
<dbReference type="PANTHER" id="PTHR47197:SF3">
    <property type="entry name" value="DIHYDRO-HEME D1 DEHYDROGENASE"/>
    <property type="match status" value="1"/>
</dbReference>
<dbReference type="Proteomes" id="UP000501623">
    <property type="component" value="Chromosome"/>
</dbReference>
<dbReference type="NCBIfam" id="TIGR02276">
    <property type="entry name" value="beta_rpt_yvtn"/>
    <property type="match status" value="1"/>
</dbReference>
<reference evidence="1 2" key="1">
    <citation type="submission" date="2020-05" db="EMBL/GenBank/DDBJ databases">
        <title>Complete genome sequence of Hymenobacter sp. TS19 in Coasted Sand Dune.</title>
        <authorList>
            <person name="Lee J.-H."/>
            <person name="Jung J.-H."/>
            <person name="Jeong S."/>
            <person name="Zhao L."/>
            <person name="Kim M.-K."/>
            <person name="Seo H.-S."/>
            <person name="Lim S."/>
        </authorList>
    </citation>
    <scope>NUCLEOTIDE SEQUENCE [LARGE SCALE GENOMIC DNA]</scope>
    <source>
        <strain evidence="1 2">TS19</strain>
    </source>
</reference>
<evidence type="ECO:0000313" key="2">
    <source>
        <dbReference type="Proteomes" id="UP000501623"/>
    </source>
</evidence>
<dbReference type="Pfam" id="PF16819">
    <property type="entry name" value="DUF5074"/>
    <property type="match status" value="1"/>
</dbReference>
<sequence length="364" mass="39339">MLQAYRTTSFINRFFLIGAGVLALTSCDPENEEAKPIYSLSKDGSNVFVLNEGQYGTPNGEISLFSKTAREVRDNSAFRTVNQRDLGDVVQSMLVVGERGYVVLNNSKKVQVLDLKTLQAQGDAITGFEQPRYAIAAATDKVYVTEWVALGQPGRVAVLDTRTNKITKTIPVGRQPEQLLLANGKVYVANSDENTISVINPTTDAVETTLTVQDGPSSMVLDQAGAIWVLCGGITRYGGAPSYPVLSSTPANLVRLNTTTPAASVTLPFAKGGASSLRTNGAKNQLYYRYSGAVYRMNTSDLTLPTTPLIRRSFYGLEVDPADNTIYGSIAPYTSTGKFIRYQSTGTAIDSFNVGLLPNGFVFY</sequence>
<dbReference type="Gene3D" id="2.130.10.10">
    <property type="entry name" value="YVTN repeat-like/Quinoprotein amine dehydrogenase"/>
    <property type="match status" value="1"/>
</dbReference>
<dbReference type="SUPFAM" id="SSF63829">
    <property type="entry name" value="Calcium-dependent phosphotriesterase"/>
    <property type="match status" value="1"/>
</dbReference>
<dbReference type="EMBL" id="CP053538">
    <property type="protein sequence ID" value="QJX46181.1"/>
    <property type="molecule type" value="Genomic_DNA"/>
</dbReference>
<keyword evidence="2" id="KW-1185">Reference proteome</keyword>
<gene>
    <name evidence="1" type="ORF">HMJ29_04205</name>
</gene>
<dbReference type="KEGG" id="hts:HMJ29_04205"/>
<dbReference type="InterPro" id="IPR011964">
    <property type="entry name" value="YVTN_b-propeller_repeat"/>
</dbReference>
<dbReference type="InterPro" id="IPR031815">
    <property type="entry name" value="DUF5074"/>
</dbReference>
<dbReference type="PANTHER" id="PTHR47197">
    <property type="entry name" value="PROTEIN NIRF"/>
    <property type="match status" value="1"/>
</dbReference>
<organism evidence="1 2">
    <name type="scientific">Hymenobacter taeanensis</name>
    <dbReference type="NCBI Taxonomy" id="2735321"/>
    <lineage>
        <taxon>Bacteria</taxon>
        <taxon>Pseudomonadati</taxon>
        <taxon>Bacteroidota</taxon>
        <taxon>Cytophagia</taxon>
        <taxon>Cytophagales</taxon>
        <taxon>Hymenobacteraceae</taxon>
        <taxon>Hymenobacter</taxon>
    </lineage>
</organism>
<dbReference type="AlphaFoldDB" id="A0A6M6BCK7"/>
<dbReference type="RefSeq" id="WP_171590291.1">
    <property type="nucleotide sequence ID" value="NZ_CP053538.1"/>
</dbReference>
<name>A0A6M6BCK7_9BACT</name>
<dbReference type="PROSITE" id="PS51257">
    <property type="entry name" value="PROKAR_LIPOPROTEIN"/>
    <property type="match status" value="1"/>
</dbReference>
<dbReference type="InterPro" id="IPR015943">
    <property type="entry name" value="WD40/YVTN_repeat-like_dom_sf"/>
</dbReference>
<protein>
    <submittedName>
        <fullName evidence="1">YncE family protein</fullName>
    </submittedName>
</protein>
<proteinExistence type="predicted"/>
<dbReference type="InterPro" id="IPR051200">
    <property type="entry name" value="Host-pathogen_enzymatic-act"/>
</dbReference>
<evidence type="ECO:0000313" key="1">
    <source>
        <dbReference type="EMBL" id="QJX46181.1"/>
    </source>
</evidence>